<accession>A0A4E9EMR0</accession>
<protein>
    <submittedName>
        <fullName evidence="1">Uncharacterized protein</fullName>
    </submittedName>
</protein>
<dbReference type="PANTHER" id="PTHR21310">
    <property type="entry name" value="AMINOGLYCOSIDE PHOSPHOTRANSFERASE-RELATED-RELATED"/>
    <property type="match status" value="1"/>
</dbReference>
<dbReference type="InterPro" id="IPR051678">
    <property type="entry name" value="AGP_Transferase"/>
</dbReference>
<reference evidence="1" key="1">
    <citation type="submission" date="2019-04" db="EMBL/GenBank/DDBJ databases">
        <authorList>
            <person name="Melise S."/>
            <person name="Noan J."/>
            <person name="Okalmin O."/>
        </authorList>
    </citation>
    <scope>NUCLEOTIDE SEQUENCE</scope>
    <source>
        <strain evidence="1">FN9</strain>
    </source>
</reference>
<proteinExistence type="predicted"/>
<dbReference type="InterPro" id="IPR011009">
    <property type="entry name" value="Kinase-like_dom_sf"/>
</dbReference>
<organism evidence="1">
    <name type="scientific">Gibberella zeae</name>
    <name type="common">Wheat head blight fungus</name>
    <name type="synonym">Fusarium graminearum</name>
    <dbReference type="NCBI Taxonomy" id="5518"/>
    <lineage>
        <taxon>Eukaryota</taxon>
        <taxon>Fungi</taxon>
        <taxon>Dikarya</taxon>
        <taxon>Ascomycota</taxon>
        <taxon>Pezizomycotina</taxon>
        <taxon>Sordariomycetes</taxon>
        <taxon>Hypocreomycetidae</taxon>
        <taxon>Hypocreales</taxon>
        <taxon>Nectriaceae</taxon>
        <taxon>Fusarium</taxon>
    </lineage>
</organism>
<evidence type="ECO:0000313" key="1">
    <source>
        <dbReference type="EMBL" id="VIO64253.1"/>
    </source>
</evidence>
<dbReference type="CDD" id="cd05120">
    <property type="entry name" value="APH_ChoK_like"/>
    <property type="match status" value="1"/>
</dbReference>
<dbReference type="SUPFAM" id="SSF56112">
    <property type="entry name" value="Protein kinase-like (PK-like)"/>
    <property type="match status" value="1"/>
</dbReference>
<dbReference type="AlphaFoldDB" id="A0A4E9EMR0"/>
<dbReference type="EMBL" id="CAAKMV010000196">
    <property type="protein sequence ID" value="VIO64253.1"/>
    <property type="molecule type" value="Genomic_DNA"/>
</dbReference>
<name>A0A4E9EMR0_GIBZA</name>
<sequence>MPCSFTIFITNLPTPVTLPYQYTDKLPSPLPTTEEIRNAQVKLSSRREVWERSGVCSIREYVFKYGNNVRENEGNALLFLEKNHVLAPRLYAMYREVSSGHLYLVMERLAGHDLESLWPSLEHQDKSSIATQLRSIFTQIQSISSPSLFGGVCGGDVPITIVETDVPDSTINGPFGTSSEVASAMSLVLQTNGGGWMTDYLCRHVLTVLGDFPVTFTHGDLHMGNIMVEKTPASPSQKTNAHGNENQWSYQVKGLVDWESAGWYPAYWDYVTAVARPHPENDWPTTVYAILEPHPAEACMFFSY</sequence>
<dbReference type="PANTHER" id="PTHR21310:SF48">
    <property type="entry name" value="AMINOGLYCOSIDE PHOSPHOTRANSFERASE DOMAIN-CONTAINING PROTEIN"/>
    <property type="match status" value="1"/>
</dbReference>
<dbReference type="Gene3D" id="3.90.1200.10">
    <property type="match status" value="1"/>
</dbReference>
<gene>
    <name evidence="1" type="ORF">FUG_LOCUS562398</name>
</gene>